<dbReference type="STRING" id="526218.Sterm_3616"/>
<evidence type="ECO:0000256" key="5">
    <source>
        <dbReference type="ARBA" id="ARBA00022825"/>
    </source>
</evidence>
<dbReference type="HOGENOM" id="CLU_020120_1_0_0"/>
<dbReference type="GO" id="GO:0004252">
    <property type="term" value="F:serine-type endopeptidase activity"/>
    <property type="evidence" value="ECO:0007669"/>
    <property type="project" value="InterPro"/>
</dbReference>
<evidence type="ECO:0000256" key="6">
    <source>
        <dbReference type="PIRSR" id="PIRSR611782-1"/>
    </source>
</evidence>
<dbReference type="PROSITE" id="PS51257">
    <property type="entry name" value="PROKAR_LIPOPROTEIN"/>
    <property type="match status" value="1"/>
</dbReference>
<dbReference type="InterPro" id="IPR011782">
    <property type="entry name" value="Pept_S1C_Do"/>
</dbReference>
<dbReference type="PANTHER" id="PTHR43343">
    <property type="entry name" value="PEPTIDASE S12"/>
    <property type="match status" value="1"/>
</dbReference>
<feature type="chain" id="PRO_5003019945" evidence="8">
    <location>
        <begin position="25"/>
        <end position="467"/>
    </location>
</feature>
<dbReference type="NCBIfam" id="TIGR02037">
    <property type="entry name" value="degP_htrA_DO"/>
    <property type="match status" value="1"/>
</dbReference>
<organism evidence="10 11">
    <name type="scientific">Sebaldella termitidis (strain ATCC 33386 / NCTC 11300)</name>
    <dbReference type="NCBI Taxonomy" id="526218"/>
    <lineage>
        <taxon>Bacteria</taxon>
        <taxon>Fusobacteriati</taxon>
        <taxon>Fusobacteriota</taxon>
        <taxon>Fusobacteriia</taxon>
        <taxon>Fusobacteriales</taxon>
        <taxon>Leptotrichiaceae</taxon>
        <taxon>Sebaldella</taxon>
    </lineage>
</organism>
<dbReference type="eggNOG" id="COG0265">
    <property type="taxonomic scope" value="Bacteria"/>
</dbReference>
<dbReference type="KEGG" id="str:Sterm_3616"/>
<dbReference type="InterPro" id="IPR009003">
    <property type="entry name" value="Peptidase_S1_PA"/>
</dbReference>
<dbReference type="PANTHER" id="PTHR43343:SF3">
    <property type="entry name" value="PROTEASE DO-LIKE 8, CHLOROPLASTIC"/>
    <property type="match status" value="1"/>
</dbReference>
<feature type="active site" description="Charge relay system" evidence="6">
    <location>
        <position position="218"/>
    </location>
</feature>
<evidence type="ECO:0000256" key="8">
    <source>
        <dbReference type="SAM" id="SignalP"/>
    </source>
</evidence>
<keyword evidence="4 10" id="KW-0378">Hydrolase</keyword>
<dbReference type="Pfam" id="PF13365">
    <property type="entry name" value="Trypsin_2"/>
    <property type="match status" value="1"/>
</dbReference>
<dbReference type="PROSITE" id="PS50106">
    <property type="entry name" value="PDZ"/>
    <property type="match status" value="1"/>
</dbReference>
<feature type="domain" description="PDZ" evidence="9">
    <location>
        <begin position="262"/>
        <end position="353"/>
    </location>
</feature>
<dbReference type="CDD" id="cd10839">
    <property type="entry name" value="cpPDZ1_DegP-like"/>
    <property type="match status" value="1"/>
</dbReference>
<protein>
    <submittedName>
        <fullName evidence="10">Protease Do</fullName>
        <ecNumber evidence="10">3.4.21.108</ecNumber>
    </submittedName>
</protein>
<dbReference type="InterPro" id="IPR001478">
    <property type="entry name" value="PDZ"/>
</dbReference>
<reference evidence="10 11" key="2">
    <citation type="journal article" date="2010" name="Stand. Genomic Sci.">
        <title>Complete genome sequence of Sebaldella termitidis type strain (NCTC 11300).</title>
        <authorList>
            <person name="Harmon-Smith M."/>
            <person name="Celia L."/>
            <person name="Chertkov O."/>
            <person name="Lapidus A."/>
            <person name="Copeland A."/>
            <person name="Glavina Del Rio T."/>
            <person name="Nolan M."/>
            <person name="Lucas S."/>
            <person name="Tice H."/>
            <person name="Cheng J.F."/>
            <person name="Han C."/>
            <person name="Detter J.C."/>
            <person name="Bruce D."/>
            <person name="Goodwin L."/>
            <person name="Pitluck S."/>
            <person name="Pati A."/>
            <person name="Liolios K."/>
            <person name="Ivanova N."/>
            <person name="Mavromatis K."/>
            <person name="Mikhailova N."/>
            <person name="Chen A."/>
            <person name="Palaniappan K."/>
            <person name="Land M."/>
            <person name="Hauser L."/>
            <person name="Chang Y.J."/>
            <person name="Jeffries C.D."/>
            <person name="Brettin T."/>
            <person name="Goker M."/>
            <person name="Beck B."/>
            <person name="Bristow J."/>
            <person name="Eisen J.A."/>
            <person name="Markowitz V."/>
            <person name="Hugenholtz P."/>
            <person name="Kyrpides N.C."/>
            <person name="Klenk H.P."/>
            <person name="Chen F."/>
        </authorList>
    </citation>
    <scope>NUCLEOTIDE SEQUENCE [LARGE SCALE GENOMIC DNA]</scope>
    <source>
        <strain evidence="11">ATCC 33386 / NCTC 11300</strain>
    </source>
</reference>
<dbReference type="InterPro" id="IPR051201">
    <property type="entry name" value="Chloro_Bact_Ser_Proteases"/>
</dbReference>
<feature type="signal peptide" evidence="8">
    <location>
        <begin position="1"/>
        <end position="24"/>
    </location>
</feature>
<feature type="binding site" evidence="7">
    <location>
        <position position="143"/>
    </location>
    <ligand>
        <name>substrate</name>
    </ligand>
</feature>
<dbReference type="PRINTS" id="PR00834">
    <property type="entry name" value="PROTEASES2C"/>
</dbReference>
<feature type="active site" description="Charge relay system" evidence="6">
    <location>
        <position position="113"/>
    </location>
</feature>
<evidence type="ECO:0000256" key="1">
    <source>
        <dbReference type="ARBA" id="ARBA00022670"/>
    </source>
</evidence>
<dbReference type="EMBL" id="CP001739">
    <property type="protein sequence ID" value="ACZ10450.1"/>
    <property type="molecule type" value="Genomic_DNA"/>
</dbReference>
<keyword evidence="3" id="KW-0677">Repeat</keyword>
<keyword evidence="1 10" id="KW-0645">Protease</keyword>
<sequence>MYFKKSLLTVVCALFLFSCSNSKADSQTAITSSSLAVSKNAIETQNEFVSVSNKLKDSVVNIRTKKTVYVNYYNPIEQFLYGRSEPRTEKKESGSLGSGFIISTDGYVMTNNHVVNGADEIFVKFSDGRELEAKLVGNDPEVDIAILKIQSKETFKPAEFGNSDNISVGQWAIAFGNPLGLNDTMTVGIVSAKGRSSLGIEKIENFIQTDAAINQGNSGGPLVDISGKVIGINTAIYSPSGGSIGIGFAIPANLAVNIKDSIIRTGKVERAFLGTELQDLNPQLVKQFNLSTSNGVLVTNVTEGSPAEKAGLKSGDVITQLNDSRVNSASQLVAQIASLRVGSNISLTYIRDGKTYKANTVLTKRAETPVSQAAAFSGLSLKTLTKQDIQKYGYSASMTGLIVTGVGSNTEAAKIGIQPGMIVRSINRVSVNSVEDFKKVYDSIQKGASMLILIATPNGSQYITLNK</sequence>
<evidence type="ECO:0000256" key="4">
    <source>
        <dbReference type="ARBA" id="ARBA00022801"/>
    </source>
</evidence>
<dbReference type="InterPro" id="IPR036034">
    <property type="entry name" value="PDZ_sf"/>
</dbReference>
<evidence type="ECO:0000256" key="2">
    <source>
        <dbReference type="ARBA" id="ARBA00022729"/>
    </source>
</evidence>
<gene>
    <name evidence="10" type="ordered locus">Sterm_3616</name>
</gene>
<evidence type="ECO:0000313" key="10">
    <source>
        <dbReference type="EMBL" id="ACZ10450.1"/>
    </source>
</evidence>
<keyword evidence="11" id="KW-1185">Reference proteome</keyword>
<evidence type="ECO:0000259" key="9">
    <source>
        <dbReference type="PROSITE" id="PS50106"/>
    </source>
</evidence>
<evidence type="ECO:0000256" key="7">
    <source>
        <dbReference type="PIRSR" id="PIRSR611782-2"/>
    </source>
</evidence>
<dbReference type="Gene3D" id="2.30.42.10">
    <property type="match status" value="2"/>
</dbReference>
<feature type="binding site" evidence="7">
    <location>
        <begin position="216"/>
        <end position="218"/>
    </location>
    <ligand>
        <name>substrate</name>
    </ligand>
</feature>
<dbReference type="SUPFAM" id="SSF50156">
    <property type="entry name" value="PDZ domain-like"/>
    <property type="match status" value="2"/>
</dbReference>
<dbReference type="AlphaFoldDB" id="D1ARG4"/>
<dbReference type="SMART" id="SM00228">
    <property type="entry name" value="PDZ"/>
    <property type="match status" value="2"/>
</dbReference>
<evidence type="ECO:0000313" key="11">
    <source>
        <dbReference type="Proteomes" id="UP000000845"/>
    </source>
</evidence>
<proteinExistence type="predicted"/>
<feature type="active site" description="Charge relay system" evidence="6">
    <location>
        <position position="143"/>
    </location>
</feature>
<dbReference type="Pfam" id="PF13180">
    <property type="entry name" value="PDZ_2"/>
    <property type="match status" value="1"/>
</dbReference>
<reference evidence="11" key="1">
    <citation type="submission" date="2009-09" db="EMBL/GenBank/DDBJ databases">
        <title>The complete chromosome of Sebaldella termitidis ATCC 33386.</title>
        <authorList>
            <consortium name="US DOE Joint Genome Institute (JGI-PGF)"/>
            <person name="Lucas S."/>
            <person name="Copeland A."/>
            <person name="Lapidus A."/>
            <person name="Glavina del Rio T."/>
            <person name="Dalin E."/>
            <person name="Tice H."/>
            <person name="Bruce D."/>
            <person name="Goodwin L."/>
            <person name="Pitluck S."/>
            <person name="Kyrpides N."/>
            <person name="Mavromatis K."/>
            <person name="Ivanova N."/>
            <person name="Mikhailova N."/>
            <person name="Sims D."/>
            <person name="Meincke L."/>
            <person name="Brettin T."/>
            <person name="Detter J.C."/>
            <person name="Han C."/>
            <person name="Larimer F."/>
            <person name="Land M."/>
            <person name="Hauser L."/>
            <person name="Markowitz V."/>
            <person name="Cheng J.F."/>
            <person name="Hugenholtz P."/>
            <person name="Woyke T."/>
            <person name="Wu D."/>
            <person name="Eisen J.A."/>
        </authorList>
    </citation>
    <scope>NUCLEOTIDE SEQUENCE [LARGE SCALE GENOMIC DNA]</scope>
    <source>
        <strain evidence="11">ATCC 33386 / NCTC 11300</strain>
    </source>
</reference>
<keyword evidence="5" id="KW-0720">Serine protease</keyword>
<evidence type="ECO:0000256" key="3">
    <source>
        <dbReference type="ARBA" id="ARBA00022737"/>
    </source>
</evidence>
<dbReference type="InterPro" id="IPR001940">
    <property type="entry name" value="Peptidase_S1C"/>
</dbReference>
<dbReference type="Proteomes" id="UP000000845">
    <property type="component" value="Chromosome"/>
</dbReference>
<dbReference type="SUPFAM" id="SSF50494">
    <property type="entry name" value="Trypsin-like serine proteases"/>
    <property type="match status" value="1"/>
</dbReference>
<feature type="binding site" evidence="7">
    <location>
        <position position="113"/>
    </location>
    <ligand>
        <name>substrate</name>
    </ligand>
</feature>
<accession>D1ARG4</accession>
<dbReference type="GO" id="GO:0006508">
    <property type="term" value="P:proteolysis"/>
    <property type="evidence" value="ECO:0007669"/>
    <property type="project" value="UniProtKB-KW"/>
</dbReference>
<dbReference type="Gene3D" id="2.40.10.120">
    <property type="match status" value="1"/>
</dbReference>
<name>D1ARG4_SEBTE</name>
<dbReference type="RefSeq" id="WP_012863032.1">
    <property type="nucleotide sequence ID" value="NC_013517.1"/>
</dbReference>
<dbReference type="EC" id="3.4.21.108" evidence="10"/>
<keyword evidence="2 8" id="KW-0732">Signal</keyword>